<sequence length="601" mass="63508">MPIVLCLGVVVTAVAVAMIASSSAERSKATTQKVKADSLSASEVAVTQIQNLIDRNRLLSMYSFDYWASLNPTASDSQKIAFQSDLEFETANKIKESNNCSNGNAISDTDLNTQIQSRLRTIQAIGSQQWQDLPNGQGSYRLISYQYQGTQGVANGTQTGILTVEGRFGRDNAQSTSRVNVSLPVIQQPVDSIFSTPQIPGLWIEQGATNDLTQTIASNGSYSGGSTFTANVVMSDGCSFTPAQQTSIANFVTTSRITTGSGYQAKFVNEEFPDLPIRPTNVPTAQTNLTITSSQTFPRPGDVATNRTTLGGATVPVYHYIINSIELNGSDRITITPGNRVVFYVLGNIGSNGNSEIVHDCSAAPTGTTCTPTNLQIFAYNTANAAAPQICLKGTSRLDAFIFAPDYLLGKTGNGLYYGSVWGRSWGKISTCGSNNMPQVSVIQRGEWSNLYDDLRPSEPLPKIGSTTAWTEVATDSAVPSPVAITNTSTTTTTTGTTGTTGTTATTTTGTTGTTATTTTGTTGTTTTTTTGTTGTTGTTTTTTTGTTGTNDGNDGNDDHHDDGNDGNDHYPGHENLSKLEMRAVIPVFDRCERAAHPEST</sequence>
<reference evidence="3 4" key="1">
    <citation type="submission" date="2024-01" db="EMBL/GenBank/DDBJ databases">
        <title>Genomic insights into the taxonomy and metabolism of the cyanobacterium Pannus brasiliensis CCIBt3594.</title>
        <authorList>
            <person name="Machado M."/>
            <person name="Botero N.B."/>
            <person name="Andreote A.P.D."/>
            <person name="Feitosa A.M.T."/>
            <person name="Popin R."/>
            <person name="Sivonen K."/>
            <person name="Fiore M.F."/>
        </authorList>
    </citation>
    <scope>NUCLEOTIDE SEQUENCE [LARGE SCALE GENOMIC DNA]</scope>
    <source>
        <strain evidence="3 4">CCIBt3594</strain>
    </source>
</reference>
<feature type="compositionally biased region" description="Basic and acidic residues" evidence="1">
    <location>
        <begin position="557"/>
        <end position="578"/>
    </location>
</feature>
<feature type="signal peptide" evidence="2">
    <location>
        <begin position="1"/>
        <end position="17"/>
    </location>
</feature>
<feature type="chain" id="PRO_5043936916" evidence="2">
    <location>
        <begin position="18"/>
        <end position="601"/>
    </location>
</feature>
<feature type="region of interest" description="Disordered" evidence="1">
    <location>
        <begin position="481"/>
        <end position="578"/>
    </location>
</feature>
<evidence type="ECO:0000256" key="1">
    <source>
        <dbReference type="SAM" id="MobiDB-lite"/>
    </source>
</evidence>
<dbReference type="Proteomes" id="UP001328733">
    <property type="component" value="Unassembled WGS sequence"/>
</dbReference>
<evidence type="ECO:0000256" key="2">
    <source>
        <dbReference type="SAM" id="SignalP"/>
    </source>
</evidence>
<keyword evidence="4" id="KW-1185">Reference proteome</keyword>
<dbReference type="AlphaFoldDB" id="A0AAW9QSE3"/>
<dbReference type="EMBL" id="JBAFSM010000021">
    <property type="protein sequence ID" value="MEG3437959.1"/>
    <property type="molecule type" value="Genomic_DNA"/>
</dbReference>
<evidence type="ECO:0000313" key="3">
    <source>
        <dbReference type="EMBL" id="MEG3437959.1"/>
    </source>
</evidence>
<proteinExistence type="predicted"/>
<accession>A0AAW9QSE3</accession>
<keyword evidence="2" id="KW-0732">Signal</keyword>
<organism evidence="3 4">
    <name type="scientific">Pannus brasiliensis CCIBt3594</name>
    <dbReference type="NCBI Taxonomy" id="1427578"/>
    <lineage>
        <taxon>Bacteria</taxon>
        <taxon>Bacillati</taxon>
        <taxon>Cyanobacteriota</taxon>
        <taxon>Cyanophyceae</taxon>
        <taxon>Oscillatoriophycideae</taxon>
        <taxon>Chroococcales</taxon>
        <taxon>Microcystaceae</taxon>
        <taxon>Pannus</taxon>
    </lineage>
</organism>
<evidence type="ECO:0000313" key="4">
    <source>
        <dbReference type="Proteomes" id="UP001328733"/>
    </source>
</evidence>
<protein>
    <submittedName>
        <fullName evidence="3">Uncharacterized protein</fullName>
    </submittedName>
</protein>
<comment type="caution">
    <text evidence="3">The sequence shown here is derived from an EMBL/GenBank/DDBJ whole genome shotgun (WGS) entry which is preliminary data.</text>
</comment>
<name>A0AAW9QSE3_9CHRO</name>
<gene>
    <name evidence="3" type="ORF">V0288_12595</name>
</gene>
<feature type="compositionally biased region" description="Low complexity" evidence="1">
    <location>
        <begin position="490"/>
        <end position="554"/>
    </location>
</feature>
<dbReference type="RefSeq" id="WP_332865441.1">
    <property type="nucleotide sequence ID" value="NZ_JBAFSM010000021.1"/>
</dbReference>